<dbReference type="GO" id="GO:0006935">
    <property type="term" value="P:chemotaxis"/>
    <property type="evidence" value="ECO:0007669"/>
    <property type="project" value="InterPro"/>
</dbReference>
<feature type="domain" description="Methyl-accepting transducer" evidence="10">
    <location>
        <begin position="271"/>
        <end position="507"/>
    </location>
</feature>
<dbReference type="SUPFAM" id="SSF58104">
    <property type="entry name" value="Methyl-accepting chemotaxis protein (MCP) signaling domain"/>
    <property type="match status" value="1"/>
</dbReference>
<dbReference type="Gene3D" id="3.30.450.20">
    <property type="entry name" value="PAS domain"/>
    <property type="match status" value="1"/>
</dbReference>
<dbReference type="KEGG" id="din:Selin_2091"/>
<feature type="transmembrane region" description="Helical" evidence="9">
    <location>
        <begin position="12"/>
        <end position="34"/>
    </location>
</feature>
<dbReference type="CDD" id="cd06225">
    <property type="entry name" value="HAMP"/>
    <property type="match status" value="1"/>
</dbReference>
<protein>
    <submittedName>
        <fullName evidence="12">Chemotaxis sensory transducer</fullName>
    </submittedName>
</protein>
<evidence type="ECO:0000256" key="9">
    <source>
        <dbReference type="SAM" id="Phobius"/>
    </source>
</evidence>
<dbReference type="InterPro" id="IPR033480">
    <property type="entry name" value="sCache_2"/>
</dbReference>
<accession>E6W2Y6</accession>
<dbReference type="SMART" id="SM00304">
    <property type="entry name" value="HAMP"/>
    <property type="match status" value="1"/>
</dbReference>
<evidence type="ECO:0000313" key="13">
    <source>
        <dbReference type="Proteomes" id="UP000002572"/>
    </source>
</evidence>
<dbReference type="InParanoid" id="E6W2Y6"/>
<evidence type="ECO:0000256" key="4">
    <source>
        <dbReference type="ARBA" id="ARBA00022989"/>
    </source>
</evidence>
<dbReference type="Pfam" id="PF17200">
    <property type="entry name" value="sCache_2"/>
    <property type="match status" value="1"/>
</dbReference>
<sequence length="558" mass="61474">MLDIFRTIKGKLFLFLVCAAMGTFILIGISLSTLHGTLKETREVTIKQLAEVGHGVLAHYHRQATENKMSMDEAKAAALTAIKSLRYEGQEYYWINDMQPRMIMHPINPRLDGQDLSSFEDPTGNRLFMEFVRTVRENGRGHVNYLWPKPGHDTPVEKTSYVIGFEPWGWIIGTGVYNDDIQSAFWSEVGRMTIFVAALVIVFFIPMVLLLRAIMGSANRIAAVSMELSQGEGDLTRRLPIQGRDELTEVSRFINAFLEKTQQTVINVRNSVEGVASASEQLSSTSSQMSSSMGQQSETITQIASAIHEMSHTVGEVSRNMGDVENNANMALDAAKAGGEIVQQSTSEMEGIAREVDETASFAQSLEEKSKRVEEVIQVINDIADQTNLLALNAAIEAARAGDAGRGFAVVADEVRKLAERSTNSTQEIIEIVKTIQSGVNQVTRSMGTVNDRVQHGASLSRQADEAFTTVLQGMENLQQLIEQNVAAVEQMAKTSEQITEDVQSISTTSEETAKASEEVAFASRDLARLSADVQHHLDAFKVDDDSRKHSMKLIPRG</sequence>
<proteinExistence type="inferred from homology"/>
<evidence type="ECO:0000256" key="1">
    <source>
        <dbReference type="ARBA" id="ARBA00004651"/>
    </source>
</evidence>
<gene>
    <name evidence="12" type="ordered locus">Selin_2091</name>
</gene>
<dbReference type="PANTHER" id="PTHR32089:SF112">
    <property type="entry name" value="LYSOZYME-LIKE PROTEIN-RELATED"/>
    <property type="match status" value="1"/>
</dbReference>
<dbReference type="FunFam" id="1.10.287.950:FF:000001">
    <property type="entry name" value="Methyl-accepting chemotaxis sensory transducer"/>
    <property type="match status" value="1"/>
</dbReference>
<keyword evidence="4 9" id="KW-1133">Transmembrane helix</keyword>
<evidence type="ECO:0000256" key="3">
    <source>
        <dbReference type="ARBA" id="ARBA00022692"/>
    </source>
</evidence>
<dbReference type="Pfam" id="PF00672">
    <property type="entry name" value="HAMP"/>
    <property type="match status" value="1"/>
</dbReference>
<dbReference type="EMBL" id="CP002432">
    <property type="protein sequence ID" value="ADU66811.1"/>
    <property type="molecule type" value="Genomic_DNA"/>
</dbReference>
<evidence type="ECO:0000256" key="8">
    <source>
        <dbReference type="PROSITE-ProRule" id="PRU00284"/>
    </source>
</evidence>
<dbReference type="CDD" id="cd11386">
    <property type="entry name" value="MCP_signal"/>
    <property type="match status" value="1"/>
</dbReference>
<dbReference type="SMART" id="SM00283">
    <property type="entry name" value="MA"/>
    <property type="match status" value="1"/>
</dbReference>
<keyword evidence="2" id="KW-1003">Cell membrane</keyword>
<dbReference type="PROSITE" id="PS50885">
    <property type="entry name" value="HAMP"/>
    <property type="match status" value="1"/>
</dbReference>
<dbReference type="HOGENOM" id="CLU_000445_107_21_0"/>
<keyword evidence="3 9" id="KW-0812">Transmembrane</keyword>
<keyword evidence="5 9" id="KW-0472">Membrane</keyword>
<dbReference type="GO" id="GO:0007165">
    <property type="term" value="P:signal transduction"/>
    <property type="evidence" value="ECO:0007669"/>
    <property type="project" value="UniProtKB-KW"/>
</dbReference>
<evidence type="ECO:0000259" key="10">
    <source>
        <dbReference type="PROSITE" id="PS50111"/>
    </source>
</evidence>
<name>E6W2Y6_DESIS</name>
<feature type="transmembrane region" description="Helical" evidence="9">
    <location>
        <begin position="192"/>
        <end position="211"/>
    </location>
</feature>
<evidence type="ECO:0000256" key="5">
    <source>
        <dbReference type="ARBA" id="ARBA00023136"/>
    </source>
</evidence>
<dbReference type="Gene3D" id="1.10.287.950">
    <property type="entry name" value="Methyl-accepting chemotaxis protein"/>
    <property type="match status" value="1"/>
</dbReference>
<feature type="domain" description="HAMP" evidence="11">
    <location>
        <begin position="212"/>
        <end position="266"/>
    </location>
</feature>
<dbReference type="SMART" id="SM01049">
    <property type="entry name" value="Cache_2"/>
    <property type="match status" value="1"/>
</dbReference>
<dbReference type="InterPro" id="IPR004090">
    <property type="entry name" value="Chemotax_Me-accpt_rcpt"/>
</dbReference>
<dbReference type="PANTHER" id="PTHR32089">
    <property type="entry name" value="METHYL-ACCEPTING CHEMOTAXIS PROTEIN MCPB"/>
    <property type="match status" value="1"/>
</dbReference>
<keyword evidence="6 8" id="KW-0807">Transducer</keyword>
<dbReference type="RefSeq" id="WP_013506691.1">
    <property type="nucleotide sequence ID" value="NC_014836.1"/>
</dbReference>
<comment type="similarity">
    <text evidence="7">Belongs to the methyl-accepting chemotaxis (MCP) protein family.</text>
</comment>
<evidence type="ECO:0000259" key="11">
    <source>
        <dbReference type="PROSITE" id="PS50885"/>
    </source>
</evidence>
<dbReference type="STRING" id="653733.Selin_2091"/>
<dbReference type="InterPro" id="IPR003660">
    <property type="entry name" value="HAMP_dom"/>
</dbReference>
<dbReference type="OrthoDB" id="9787709at2"/>
<organism evidence="12 13">
    <name type="scientific">Desulfurispirillum indicum (strain ATCC BAA-1389 / DSM 22839 / S5)</name>
    <dbReference type="NCBI Taxonomy" id="653733"/>
    <lineage>
        <taxon>Bacteria</taxon>
        <taxon>Pseudomonadati</taxon>
        <taxon>Chrysiogenota</taxon>
        <taxon>Chrysiogenia</taxon>
        <taxon>Chrysiogenales</taxon>
        <taxon>Chrysiogenaceae</taxon>
        <taxon>Desulfurispirillum</taxon>
    </lineage>
</organism>
<dbReference type="eggNOG" id="COG0840">
    <property type="taxonomic scope" value="Bacteria"/>
</dbReference>
<dbReference type="Proteomes" id="UP000002572">
    <property type="component" value="Chromosome"/>
</dbReference>
<dbReference type="AlphaFoldDB" id="E6W2Y6"/>
<dbReference type="GO" id="GO:0005886">
    <property type="term" value="C:plasma membrane"/>
    <property type="evidence" value="ECO:0007669"/>
    <property type="project" value="UniProtKB-SubCell"/>
</dbReference>
<evidence type="ECO:0000256" key="2">
    <source>
        <dbReference type="ARBA" id="ARBA00022475"/>
    </source>
</evidence>
<dbReference type="PROSITE" id="PS50111">
    <property type="entry name" value="CHEMOTAXIS_TRANSDUC_2"/>
    <property type="match status" value="1"/>
</dbReference>
<keyword evidence="13" id="KW-1185">Reference proteome</keyword>
<comment type="subcellular location">
    <subcellularLocation>
        <location evidence="1">Cell membrane</location>
        <topology evidence="1">Multi-pass membrane protein</topology>
    </subcellularLocation>
</comment>
<dbReference type="InterPro" id="IPR004089">
    <property type="entry name" value="MCPsignal_dom"/>
</dbReference>
<dbReference type="PRINTS" id="PR00260">
    <property type="entry name" value="CHEMTRNSDUCR"/>
</dbReference>
<dbReference type="Pfam" id="PF00015">
    <property type="entry name" value="MCPsignal"/>
    <property type="match status" value="1"/>
</dbReference>
<evidence type="ECO:0000256" key="6">
    <source>
        <dbReference type="ARBA" id="ARBA00023224"/>
    </source>
</evidence>
<evidence type="ECO:0000313" key="12">
    <source>
        <dbReference type="EMBL" id="ADU66811.1"/>
    </source>
</evidence>
<evidence type="ECO:0000256" key="7">
    <source>
        <dbReference type="ARBA" id="ARBA00029447"/>
    </source>
</evidence>
<reference evidence="12 13" key="1">
    <citation type="submission" date="2010-12" db="EMBL/GenBank/DDBJ databases">
        <title>Complete sequence of Desulfurispirillum indicum S5.</title>
        <authorList>
            <consortium name="US DOE Joint Genome Institute"/>
            <person name="Lucas S."/>
            <person name="Copeland A."/>
            <person name="Lapidus A."/>
            <person name="Cheng J.-F."/>
            <person name="Goodwin L."/>
            <person name="Pitluck S."/>
            <person name="Chertkov O."/>
            <person name="Held B."/>
            <person name="Detter J.C."/>
            <person name="Han C."/>
            <person name="Tapia R."/>
            <person name="Land M."/>
            <person name="Hauser L."/>
            <person name="Kyrpides N."/>
            <person name="Ivanova N."/>
            <person name="Mikhailova N."/>
            <person name="Haggblom M."/>
            <person name="Rauschenbach I."/>
            <person name="Bini E."/>
            <person name="Woyke T."/>
        </authorList>
    </citation>
    <scope>NUCLEOTIDE SEQUENCE [LARGE SCALE GENOMIC DNA]</scope>
    <source>
        <strain evidence="13">ATCC BAA-1389 / DSM 22839 / S5</strain>
    </source>
</reference>
<dbReference type="GO" id="GO:0004888">
    <property type="term" value="F:transmembrane signaling receptor activity"/>
    <property type="evidence" value="ECO:0007669"/>
    <property type="project" value="InterPro"/>
</dbReference>